<accession>A0AAV7TW57</accession>
<organism evidence="2 3">
    <name type="scientific">Pleurodeles waltl</name>
    <name type="common">Iberian ribbed newt</name>
    <dbReference type="NCBI Taxonomy" id="8319"/>
    <lineage>
        <taxon>Eukaryota</taxon>
        <taxon>Metazoa</taxon>
        <taxon>Chordata</taxon>
        <taxon>Craniata</taxon>
        <taxon>Vertebrata</taxon>
        <taxon>Euteleostomi</taxon>
        <taxon>Amphibia</taxon>
        <taxon>Batrachia</taxon>
        <taxon>Caudata</taxon>
        <taxon>Salamandroidea</taxon>
        <taxon>Salamandridae</taxon>
        <taxon>Pleurodelinae</taxon>
        <taxon>Pleurodeles</taxon>
    </lineage>
</organism>
<sequence length="81" mass="9411">MEGKEPANPEERDGRKREETCRGSGVGHRSGEEVQKEARGEGRQNERTHEEMQEEDHGENWRRPVHRKVNPPPSDQRSWGP</sequence>
<proteinExistence type="predicted"/>
<feature type="compositionally biased region" description="Basic and acidic residues" evidence="1">
    <location>
        <begin position="29"/>
        <end position="51"/>
    </location>
</feature>
<evidence type="ECO:0000313" key="2">
    <source>
        <dbReference type="EMBL" id="KAJ1180676.1"/>
    </source>
</evidence>
<evidence type="ECO:0000313" key="3">
    <source>
        <dbReference type="Proteomes" id="UP001066276"/>
    </source>
</evidence>
<protein>
    <submittedName>
        <fullName evidence="2">Uncharacterized protein</fullName>
    </submittedName>
</protein>
<name>A0AAV7TW57_PLEWA</name>
<dbReference type="Proteomes" id="UP001066276">
    <property type="component" value="Chromosome 3_2"/>
</dbReference>
<gene>
    <name evidence="2" type="ORF">NDU88_005894</name>
</gene>
<evidence type="ECO:0000256" key="1">
    <source>
        <dbReference type="SAM" id="MobiDB-lite"/>
    </source>
</evidence>
<feature type="compositionally biased region" description="Basic and acidic residues" evidence="1">
    <location>
        <begin position="1"/>
        <end position="21"/>
    </location>
</feature>
<dbReference type="AlphaFoldDB" id="A0AAV7TW57"/>
<feature type="region of interest" description="Disordered" evidence="1">
    <location>
        <begin position="1"/>
        <end position="81"/>
    </location>
</feature>
<reference evidence="2" key="1">
    <citation type="journal article" date="2022" name="bioRxiv">
        <title>Sequencing and chromosome-scale assembly of the giantPleurodeles waltlgenome.</title>
        <authorList>
            <person name="Brown T."/>
            <person name="Elewa A."/>
            <person name="Iarovenko S."/>
            <person name="Subramanian E."/>
            <person name="Araus A.J."/>
            <person name="Petzold A."/>
            <person name="Susuki M."/>
            <person name="Suzuki K.-i.T."/>
            <person name="Hayashi T."/>
            <person name="Toyoda A."/>
            <person name="Oliveira C."/>
            <person name="Osipova E."/>
            <person name="Leigh N.D."/>
            <person name="Simon A."/>
            <person name="Yun M.H."/>
        </authorList>
    </citation>
    <scope>NUCLEOTIDE SEQUENCE</scope>
    <source>
        <strain evidence="2">20211129_DDA</strain>
        <tissue evidence="2">Liver</tissue>
    </source>
</reference>
<dbReference type="EMBL" id="JANPWB010000006">
    <property type="protein sequence ID" value="KAJ1180676.1"/>
    <property type="molecule type" value="Genomic_DNA"/>
</dbReference>
<keyword evidence="3" id="KW-1185">Reference proteome</keyword>
<comment type="caution">
    <text evidence="2">The sequence shown here is derived from an EMBL/GenBank/DDBJ whole genome shotgun (WGS) entry which is preliminary data.</text>
</comment>